<dbReference type="Proteomes" id="UP001327957">
    <property type="component" value="Unassembled WGS sequence"/>
</dbReference>
<dbReference type="EMBL" id="JASAOK010000055">
    <property type="protein sequence ID" value="KAK6206403.1"/>
    <property type="molecule type" value="Genomic_DNA"/>
</dbReference>
<keyword evidence="1" id="KW-0732">Signal</keyword>
<reference evidence="3 4" key="1">
    <citation type="submission" date="2023-04" db="EMBL/GenBank/DDBJ databases">
        <title>Colletotrichum tabacum stain YC1 causing leaf anthracnose on Nicotiana tabacum(L.) cv.</title>
        <authorList>
            <person name="Ji Z."/>
            <person name="Wang M."/>
            <person name="Zhang J."/>
            <person name="Wang N."/>
            <person name="Zhou Z."/>
        </authorList>
    </citation>
    <scope>NUCLEOTIDE SEQUENCE [LARGE SCALE GENOMIC DNA]</scope>
    <source>
        <strain evidence="3 4">YC1</strain>
    </source>
</reference>
<evidence type="ECO:0000313" key="3">
    <source>
        <dbReference type="EMBL" id="KAK6206403.1"/>
    </source>
</evidence>
<evidence type="ECO:0000313" key="4">
    <source>
        <dbReference type="Proteomes" id="UP001327957"/>
    </source>
</evidence>
<dbReference type="InterPro" id="IPR029226">
    <property type="entry name" value="Ecp2-like"/>
</dbReference>
<evidence type="ECO:0000256" key="1">
    <source>
        <dbReference type="SAM" id="SignalP"/>
    </source>
</evidence>
<accession>A0AAV9STS1</accession>
<feature type="chain" id="PRO_5043653750" description="Ecp2 effector protein-like domain-containing protein" evidence="1">
    <location>
        <begin position="22"/>
        <end position="202"/>
    </location>
</feature>
<dbReference type="Pfam" id="PF14856">
    <property type="entry name" value="Hce2"/>
    <property type="match status" value="1"/>
</dbReference>
<name>A0AAV9STS1_9PEZI</name>
<gene>
    <name evidence="3" type="ORF">QIS74_13574</name>
</gene>
<comment type="caution">
    <text evidence="3">The sequence shown here is derived from an EMBL/GenBank/DDBJ whole genome shotgun (WGS) entry which is preliminary data.</text>
</comment>
<protein>
    <recommendedName>
        <fullName evidence="2">Ecp2 effector protein-like domain-containing protein</fullName>
    </recommendedName>
</protein>
<proteinExistence type="predicted"/>
<evidence type="ECO:0000259" key="2">
    <source>
        <dbReference type="Pfam" id="PF14856"/>
    </source>
</evidence>
<sequence length="202" mass="21492">MFAAKITSIALMAILSNVAVAGQTSPVAVRQETHIDTSDWVPVKFQGKILKYNPAALNTSVVVHNPPGSDGGDMSTTVITNDCCGGSSFSGTASPWPTQGDCAVIRDWAYTLNSYWYIWTNTADYHGVVVYGTCVFGAGTRNVFDTYVGSSDMADLVRDGINRFANNGLVGAAGEMGCENSCTQSFCGVSGRSSVFWKLQRA</sequence>
<feature type="signal peptide" evidence="1">
    <location>
        <begin position="1"/>
        <end position="21"/>
    </location>
</feature>
<dbReference type="AlphaFoldDB" id="A0AAV9STS1"/>
<organism evidence="3 4">
    <name type="scientific">Colletotrichum tabaci</name>
    <dbReference type="NCBI Taxonomy" id="1209068"/>
    <lineage>
        <taxon>Eukaryota</taxon>
        <taxon>Fungi</taxon>
        <taxon>Dikarya</taxon>
        <taxon>Ascomycota</taxon>
        <taxon>Pezizomycotina</taxon>
        <taxon>Sordariomycetes</taxon>
        <taxon>Hypocreomycetidae</taxon>
        <taxon>Glomerellales</taxon>
        <taxon>Glomerellaceae</taxon>
        <taxon>Colletotrichum</taxon>
        <taxon>Colletotrichum destructivum species complex</taxon>
    </lineage>
</organism>
<keyword evidence="4" id="KW-1185">Reference proteome</keyword>
<feature type="domain" description="Ecp2 effector protein-like" evidence="2">
    <location>
        <begin position="83"/>
        <end position="178"/>
    </location>
</feature>